<dbReference type="AlphaFoldDB" id="A0A151UD47"/>
<comment type="caution">
    <text evidence="2">The sequence shown here is derived from an EMBL/GenBank/DDBJ whole genome shotgun (WGS) entry which is preliminary data.</text>
</comment>
<organism evidence="2 3">
    <name type="scientific">Cajanus cajan</name>
    <name type="common">Pigeon pea</name>
    <name type="synonym">Cajanus indicus</name>
    <dbReference type="NCBI Taxonomy" id="3821"/>
    <lineage>
        <taxon>Eukaryota</taxon>
        <taxon>Viridiplantae</taxon>
        <taxon>Streptophyta</taxon>
        <taxon>Embryophyta</taxon>
        <taxon>Tracheophyta</taxon>
        <taxon>Spermatophyta</taxon>
        <taxon>Magnoliopsida</taxon>
        <taxon>eudicotyledons</taxon>
        <taxon>Gunneridae</taxon>
        <taxon>Pentapetalae</taxon>
        <taxon>rosids</taxon>
        <taxon>fabids</taxon>
        <taxon>Fabales</taxon>
        <taxon>Fabaceae</taxon>
        <taxon>Papilionoideae</taxon>
        <taxon>50 kb inversion clade</taxon>
        <taxon>NPAAA clade</taxon>
        <taxon>indigoferoid/millettioid clade</taxon>
        <taxon>Phaseoleae</taxon>
        <taxon>Cajanus</taxon>
    </lineage>
</organism>
<evidence type="ECO:0000259" key="1">
    <source>
        <dbReference type="Pfam" id="PF24496"/>
    </source>
</evidence>
<dbReference type="Pfam" id="PF24496">
    <property type="entry name" value="DUF7588"/>
    <property type="match status" value="1"/>
</dbReference>
<evidence type="ECO:0000313" key="3">
    <source>
        <dbReference type="Proteomes" id="UP000075243"/>
    </source>
</evidence>
<gene>
    <name evidence="2" type="ORF">KK1_048375</name>
</gene>
<dbReference type="Gramene" id="C.cajan_44874.t">
    <property type="protein sequence ID" value="C.cajan_44874.t.cds1"/>
    <property type="gene ID" value="C.cajan_44874"/>
</dbReference>
<keyword evidence="3" id="KW-1185">Reference proteome</keyword>
<proteinExistence type="predicted"/>
<sequence length="298" mass="35094">MNRSKSLRTSLPQMVYKGSNSRHSVDGSTINIDLIKLDINSKTVKPVYEHNSNIEIEDDFDPTQSQILNTLTRQEPFNIDKKWINEDFNVEYNKPLREWYFSTFTKEEVIKFRNLYYSFMEENEINIYFFDWFEQYNREHNIIKTLNPLTKTTKTWKITDNKIHNSEYPPTSKVKISIENTEIEACPFKTINEKEPDINKKDIKKLHSQLNFSNIMLETMSKQLTRIEDKDEPSSSMITSLPKPLVKPIYQLNTNLDTINLGNESDSKIEEIKELLSKSHFPVEILLLNNLVMCLPLL</sequence>
<dbReference type="Proteomes" id="UP000075243">
    <property type="component" value="Unassembled WGS sequence"/>
</dbReference>
<protein>
    <recommendedName>
        <fullName evidence="1">DUF7588 domain-containing protein</fullName>
    </recommendedName>
</protein>
<name>A0A151UD47_CAJCA</name>
<dbReference type="EMBL" id="AGCT01016260">
    <property type="protein sequence ID" value="KYP77237.1"/>
    <property type="molecule type" value="Genomic_DNA"/>
</dbReference>
<evidence type="ECO:0000313" key="2">
    <source>
        <dbReference type="EMBL" id="KYP77237.1"/>
    </source>
</evidence>
<accession>A0A151UD47</accession>
<dbReference type="InterPro" id="IPR056010">
    <property type="entry name" value="DUF7588"/>
</dbReference>
<reference evidence="2" key="1">
    <citation type="journal article" date="2012" name="Nat. Biotechnol.">
        <title>Draft genome sequence of pigeonpea (Cajanus cajan), an orphan legume crop of resource-poor farmers.</title>
        <authorList>
            <person name="Varshney R.K."/>
            <person name="Chen W."/>
            <person name="Li Y."/>
            <person name="Bharti A.K."/>
            <person name="Saxena R.K."/>
            <person name="Schlueter J.A."/>
            <person name="Donoghue M.T."/>
            <person name="Azam S."/>
            <person name="Fan G."/>
            <person name="Whaley A.M."/>
            <person name="Farmer A.D."/>
            <person name="Sheridan J."/>
            <person name="Iwata A."/>
            <person name="Tuteja R."/>
            <person name="Penmetsa R.V."/>
            <person name="Wu W."/>
            <person name="Upadhyaya H.D."/>
            <person name="Yang S.P."/>
            <person name="Shah T."/>
            <person name="Saxena K.B."/>
            <person name="Michael T."/>
            <person name="McCombie W.R."/>
            <person name="Yang B."/>
            <person name="Zhang G."/>
            <person name="Yang H."/>
            <person name="Wang J."/>
            <person name="Spillane C."/>
            <person name="Cook D.R."/>
            <person name="May G.D."/>
            <person name="Xu X."/>
            <person name="Jackson S.A."/>
        </authorList>
    </citation>
    <scope>NUCLEOTIDE SEQUENCE [LARGE SCALE GENOMIC DNA]</scope>
</reference>
<dbReference type="OMA" id="MERIGCE"/>
<feature type="domain" description="DUF7588" evidence="1">
    <location>
        <begin position="81"/>
        <end position="144"/>
    </location>
</feature>